<dbReference type="OrthoDB" id="19132at2759"/>
<feature type="domain" description="BTB" evidence="4">
    <location>
        <begin position="305"/>
        <end position="372"/>
    </location>
</feature>
<dbReference type="AlphaFoldDB" id="A0A913ZG21"/>
<dbReference type="EnsemblMetazoa" id="XM_038194017.1">
    <property type="protein sequence ID" value="XP_038049945.1"/>
    <property type="gene ID" value="LOC119723399"/>
</dbReference>
<feature type="region of interest" description="Disordered" evidence="3">
    <location>
        <begin position="65"/>
        <end position="84"/>
    </location>
</feature>
<dbReference type="SMART" id="SM00875">
    <property type="entry name" value="BACK"/>
    <property type="match status" value="1"/>
</dbReference>
<evidence type="ECO:0000313" key="5">
    <source>
        <dbReference type="EnsemblMetazoa" id="XP_038049945.1"/>
    </source>
</evidence>
<evidence type="ECO:0000313" key="6">
    <source>
        <dbReference type="Proteomes" id="UP000887568"/>
    </source>
</evidence>
<feature type="compositionally biased region" description="Basic and acidic residues" evidence="3">
    <location>
        <begin position="72"/>
        <end position="84"/>
    </location>
</feature>
<dbReference type="OMA" id="NPATCER"/>
<dbReference type="PANTHER" id="PTHR24412">
    <property type="entry name" value="KELCH PROTEIN"/>
    <property type="match status" value="1"/>
</dbReference>
<dbReference type="Proteomes" id="UP000887568">
    <property type="component" value="Unplaced"/>
</dbReference>
<dbReference type="FunFam" id="1.25.40.420:FF:000001">
    <property type="entry name" value="Kelch-like family member 12"/>
    <property type="match status" value="1"/>
</dbReference>
<accession>A0A913ZG21</accession>
<protein>
    <recommendedName>
        <fullName evidence="4">BTB domain-containing protein</fullName>
    </recommendedName>
</protein>
<feature type="domain" description="BTB" evidence="4">
    <location>
        <begin position="131"/>
        <end position="207"/>
    </location>
</feature>
<dbReference type="Pfam" id="PF00651">
    <property type="entry name" value="BTB"/>
    <property type="match status" value="2"/>
</dbReference>
<dbReference type="PANTHER" id="PTHR24412:SF497">
    <property type="entry name" value="KELCH-LIKE PROTEIN 18"/>
    <property type="match status" value="1"/>
</dbReference>
<dbReference type="Pfam" id="PF07707">
    <property type="entry name" value="BACK"/>
    <property type="match status" value="1"/>
</dbReference>
<reference evidence="5" key="1">
    <citation type="submission" date="2022-11" db="UniProtKB">
        <authorList>
            <consortium name="EnsemblMetazoa"/>
        </authorList>
    </citation>
    <scope>IDENTIFICATION</scope>
</reference>
<evidence type="ECO:0000256" key="2">
    <source>
        <dbReference type="ARBA" id="ARBA00022737"/>
    </source>
</evidence>
<dbReference type="InterPro" id="IPR011333">
    <property type="entry name" value="SKP1/BTB/POZ_sf"/>
</dbReference>
<dbReference type="GeneID" id="119723399"/>
<dbReference type="InterPro" id="IPR011705">
    <property type="entry name" value="BACK"/>
</dbReference>
<dbReference type="Gene3D" id="3.30.710.10">
    <property type="entry name" value="Potassium Channel Kv1.1, Chain A"/>
    <property type="match status" value="2"/>
</dbReference>
<dbReference type="InterPro" id="IPR015915">
    <property type="entry name" value="Kelch-typ_b-propeller"/>
</dbReference>
<dbReference type="PROSITE" id="PS50097">
    <property type="entry name" value="BTB"/>
    <property type="match status" value="2"/>
</dbReference>
<dbReference type="InterPro" id="IPR006652">
    <property type="entry name" value="Kelch_1"/>
</dbReference>
<feature type="compositionally biased region" description="Basic and acidic residues" evidence="3">
    <location>
        <begin position="7"/>
        <end position="43"/>
    </location>
</feature>
<name>A0A913ZG21_PATMI</name>
<evidence type="ECO:0000256" key="1">
    <source>
        <dbReference type="ARBA" id="ARBA00022441"/>
    </source>
</evidence>
<evidence type="ECO:0000256" key="3">
    <source>
        <dbReference type="SAM" id="MobiDB-lite"/>
    </source>
</evidence>
<dbReference type="SUPFAM" id="SSF117281">
    <property type="entry name" value="Kelch motif"/>
    <property type="match status" value="1"/>
</dbReference>
<dbReference type="SMART" id="SM00612">
    <property type="entry name" value="Kelch"/>
    <property type="match status" value="4"/>
</dbReference>
<proteinExistence type="predicted"/>
<keyword evidence="2" id="KW-0677">Repeat</keyword>
<sequence length="853" mass="95944">MATSNVDFHEEIFRDDKINSSVERENEDGQFHQEDRTDSREDCSSSFWSSRPRYDRSSVPSILVSGIEADDNNARDEGNASRTDELVADQVARDDGNDDYANTTWTVIHHPHMASELLAVLSAMRDAGDMTDVRLKAGHKTSGPALPCHLAVVCAGSPLLQKSLLENYGDRLASAGRNRILDVPKMKPEMLQLIVDFTYTSKMQITNQNAQELLQLCFNKTPFLGKSVEFACSEFLVGQFSTETESETSSTSAITSSGLSTEDETQSCQSSTFSAGQETLFHEYNYPLEILHILNEQRHKKTEITDLVLMVEGKAFPCHRAILVALSPYFRAMFTSAMREFRQKTVTLSDIKSSIFSRLLDFIYTCKLRINEDTAQVMLETACFLQLTPAVSACSQFLKENMVTENCLGILGFAKLYTCSQLYEDAMTHALANFKEVVTCDEFLELPADILATYIADDRLNVKTEETVFEAVVRWASADTKLRPFQLSRVLAHVRLPLIDPVYFCDFVETEPLVLQCQECRELVNTAKRLRELSGRGQHINDPNLKLRFSMTTQVIVIVGGYDDNQRWVRDVWCFNARDESWHSLAPFPGRNQRFATVAVENDIYVIGGQAEHGDSMSETLSDVWRYDSITDTWSKVAGMNKPRHGHGAAVVDGKIYVVGGKMGWAKKFNDIERYDPASNMWACVTRVKGSYLEKPVATSHGGKLYVNGYFYRDPDIVHCYDPHDSSWTPMYSFQRAQGDAIETAVVLDDYIYFLVYRGYDNYIVIFNPATCERVKGGCKMPDGKYLYSYGATVMGDKIFVAGGSKLDASINVPYIQCYDPALDMWGVVGTMPHPLCEHGCVTIEKYMPPSNS</sequence>
<dbReference type="Gene3D" id="1.25.40.420">
    <property type="match status" value="1"/>
</dbReference>
<evidence type="ECO:0000259" key="4">
    <source>
        <dbReference type="PROSITE" id="PS50097"/>
    </source>
</evidence>
<keyword evidence="6" id="KW-1185">Reference proteome</keyword>
<keyword evidence="1" id="KW-0880">Kelch repeat</keyword>
<dbReference type="SUPFAM" id="SSF54695">
    <property type="entry name" value="POZ domain"/>
    <property type="match status" value="2"/>
</dbReference>
<dbReference type="SMART" id="SM00225">
    <property type="entry name" value="BTB"/>
    <property type="match status" value="2"/>
</dbReference>
<feature type="region of interest" description="Disordered" evidence="3">
    <location>
        <begin position="1"/>
        <end position="55"/>
    </location>
</feature>
<dbReference type="Gene3D" id="2.120.10.80">
    <property type="entry name" value="Kelch-type beta propeller"/>
    <property type="match status" value="2"/>
</dbReference>
<dbReference type="RefSeq" id="XP_038049945.1">
    <property type="nucleotide sequence ID" value="XM_038194017.1"/>
</dbReference>
<organism evidence="5 6">
    <name type="scientific">Patiria miniata</name>
    <name type="common">Bat star</name>
    <name type="synonym">Asterina miniata</name>
    <dbReference type="NCBI Taxonomy" id="46514"/>
    <lineage>
        <taxon>Eukaryota</taxon>
        <taxon>Metazoa</taxon>
        <taxon>Echinodermata</taxon>
        <taxon>Eleutherozoa</taxon>
        <taxon>Asterozoa</taxon>
        <taxon>Asteroidea</taxon>
        <taxon>Valvatacea</taxon>
        <taxon>Valvatida</taxon>
        <taxon>Asterinidae</taxon>
        <taxon>Patiria</taxon>
    </lineage>
</organism>
<dbReference type="CDD" id="cd18186">
    <property type="entry name" value="BTB_POZ_ZBTB_KLHL-like"/>
    <property type="match status" value="1"/>
</dbReference>
<dbReference type="Pfam" id="PF24681">
    <property type="entry name" value="Kelch_KLHDC2_KLHL20_DRC7"/>
    <property type="match status" value="1"/>
</dbReference>
<dbReference type="InterPro" id="IPR000210">
    <property type="entry name" value="BTB/POZ_dom"/>
</dbReference>